<keyword evidence="7" id="KW-0812">Transmembrane</keyword>
<evidence type="ECO:0000256" key="4">
    <source>
        <dbReference type="ARBA" id="ARBA00023027"/>
    </source>
</evidence>
<dbReference type="InterPro" id="IPR030960">
    <property type="entry name" value="DHQS/DOIS_N"/>
</dbReference>
<dbReference type="Proteomes" id="UP000446768">
    <property type="component" value="Unassembled WGS sequence"/>
</dbReference>
<dbReference type="InterPro" id="IPR030963">
    <property type="entry name" value="DHQ_synth_fam"/>
</dbReference>
<gene>
    <name evidence="10" type="ORF">GJ700_11810</name>
</gene>
<feature type="domain" description="3-dehydroquinate synthase C-terminal" evidence="9">
    <location>
        <begin position="199"/>
        <end position="340"/>
    </location>
</feature>
<evidence type="ECO:0000256" key="6">
    <source>
        <dbReference type="ARBA" id="ARBA00023285"/>
    </source>
</evidence>
<keyword evidence="6" id="KW-0170">Cobalt</keyword>
<dbReference type="AlphaFoldDB" id="A0A7X2IM55"/>
<evidence type="ECO:0000313" key="11">
    <source>
        <dbReference type="Proteomes" id="UP000446768"/>
    </source>
</evidence>
<dbReference type="Gene3D" id="1.20.1090.10">
    <property type="entry name" value="Dehydroquinate synthase-like - alpha domain"/>
    <property type="match status" value="1"/>
</dbReference>
<keyword evidence="5" id="KW-0456">Lyase</keyword>
<dbReference type="Pfam" id="PF01761">
    <property type="entry name" value="DHQ_synthase"/>
    <property type="match status" value="1"/>
</dbReference>
<evidence type="ECO:0000313" key="10">
    <source>
        <dbReference type="EMBL" id="MRV72395.1"/>
    </source>
</evidence>
<feature type="domain" description="3-dehydroquinate synthase N-terminal" evidence="8">
    <location>
        <begin position="86"/>
        <end position="196"/>
    </location>
</feature>
<organism evidence="10 11">
    <name type="scientific">Pseudoduganella rivuli</name>
    <dbReference type="NCBI Taxonomy" id="2666085"/>
    <lineage>
        <taxon>Bacteria</taxon>
        <taxon>Pseudomonadati</taxon>
        <taxon>Pseudomonadota</taxon>
        <taxon>Betaproteobacteria</taxon>
        <taxon>Burkholderiales</taxon>
        <taxon>Oxalobacteraceae</taxon>
        <taxon>Telluria group</taxon>
        <taxon>Pseudoduganella</taxon>
    </lineage>
</organism>
<evidence type="ECO:0000256" key="7">
    <source>
        <dbReference type="SAM" id="Phobius"/>
    </source>
</evidence>
<dbReference type="GO" id="GO:0009073">
    <property type="term" value="P:aromatic amino acid family biosynthetic process"/>
    <property type="evidence" value="ECO:0007669"/>
    <property type="project" value="InterPro"/>
</dbReference>
<keyword evidence="7" id="KW-0472">Membrane</keyword>
<proteinExistence type="predicted"/>
<keyword evidence="11" id="KW-1185">Reference proteome</keyword>
<dbReference type="PANTHER" id="PTHR43622">
    <property type="entry name" value="3-DEHYDROQUINATE SYNTHASE"/>
    <property type="match status" value="1"/>
</dbReference>
<evidence type="ECO:0000256" key="3">
    <source>
        <dbReference type="ARBA" id="ARBA00022723"/>
    </source>
</evidence>
<dbReference type="PIRSF" id="PIRSF001455">
    <property type="entry name" value="DHQ_synth"/>
    <property type="match status" value="1"/>
</dbReference>
<keyword evidence="7" id="KW-1133">Transmembrane helix</keyword>
<dbReference type="Gene3D" id="3.40.50.1970">
    <property type="match status" value="1"/>
</dbReference>
<dbReference type="PANTHER" id="PTHR43622:SF1">
    <property type="entry name" value="3-DEHYDROQUINATE SYNTHASE"/>
    <property type="match status" value="1"/>
</dbReference>
<comment type="cofactor">
    <cofactor evidence="1">
        <name>NAD(+)</name>
        <dbReference type="ChEBI" id="CHEBI:57540"/>
    </cofactor>
</comment>
<evidence type="ECO:0000259" key="9">
    <source>
        <dbReference type="Pfam" id="PF24621"/>
    </source>
</evidence>
<feature type="transmembrane region" description="Helical" evidence="7">
    <location>
        <begin position="114"/>
        <end position="136"/>
    </location>
</feature>
<dbReference type="EMBL" id="WKJJ01000006">
    <property type="protein sequence ID" value="MRV72395.1"/>
    <property type="molecule type" value="Genomic_DNA"/>
</dbReference>
<evidence type="ECO:0000256" key="5">
    <source>
        <dbReference type="ARBA" id="ARBA00023239"/>
    </source>
</evidence>
<dbReference type="GO" id="GO:0046872">
    <property type="term" value="F:metal ion binding"/>
    <property type="evidence" value="ECO:0007669"/>
    <property type="project" value="UniProtKB-KW"/>
</dbReference>
<dbReference type="Pfam" id="PF24621">
    <property type="entry name" value="DHQS_C"/>
    <property type="match status" value="1"/>
</dbReference>
<keyword evidence="4" id="KW-0520">NAD</keyword>
<protein>
    <submittedName>
        <fullName evidence="10">Iron-containing alcohol dehydrogenase</fullName>
    </submittedName>
</protein>
<name>A0A7X2IM55_9BURK</name>
<comment type="caution">
    <text evidence="10">The sequence shown here is derived from an EMBL/GenBank/DDBJ whole genome shotgun (WGS) entry which is preliminary data.</text>
</comment>
<accession>A0A7X2IM55</accession>
<evidence type="ECO:0000256" key="1">
    <source>
        <dbReference type="ARBA" id="ARBA00001911"/>
    </source>
</evidence>
<sequence length="389" mass="42982">MSEKERTMYPPSVKDYLNHRKVRFGDVTYDYYVTLGNSALQSVYQRLKDLDADRFVIVADQGLTPAAIREIEHHFREFAPTVVLAAQACEKDKSLGTIDELAERAIQSGVTRRSVVVALGGGIVGNVAGLLAGLLFRGIRLIHVPTTLLSMSDSVLSLKQAVNSRLGKNHLGVFHPPILVWSRIEFMDTLPVEEIQSALCEMIKNVLAICPERYDEIAAKLRPDGRYSAAVLADFIDLCIEAKVKVMCDDHLEKQDGLVLEYGHTIGHAAELLSEGKLRHGFAIGVGMLAAARISRLLGYLSESDEAAHAVLLERNGSPTTLPAYLDIEAIMHKVRFDNKRGYVRSRAGYCDFVLLDGLGRPHYDDKKLITSVDEDIVRAGVSHVMSQV</sequence>
<dbReference type="InterPro" id="IPR050071">
    <property type="entry name" value="Dehydroquinate_synthase"/>
</dbReference>
<keyword evidence="3" id="KW-0479">Metal-binding</keyword>
<evidence type="ECO:0000256" key="2">
    <source>
        <dbReference type="ARBA" id="ARBA00001941"/>
    </source>
</evidence>
<dbReference type="SUPFAM" id="SSF56796">
    <property type="entry name" value="Dehydroquinate synthase-like"/>
    <property type="match status" value="1"/>
</dbReference>
<dbReference type="InterPro" id="IPR056179">
    <property type="entry name" value="DHQS_C"/>
</dbReference>
<dbReference type="CDD" id="cd08197">
    <property type="entry name" value="DOIS"/>
    <property type="match status" value="1"/>
</dbReference>
<evidence type="ECO:0000259" key="8">
    <source>
        <dbReference type="Pfam" id="PF01761"/>
    </source>
</evidence>
<comment type="cofactor">
    <cofactor evidence="2">
        <name>Co(2+)</name>
        <dbReference type="ChEBI" id="CHEBI:48828"/>
    </cofactor>
</comment>
<reference evidence="10 11" key="1">
    <citation type="submission" date="2019-11" db="EMBL/GenBank/DDBJ databases">
        <title>Novel species isolated from a subtropical stream in China.</title>
        <authorList>
            <person name="Lu H."/>
        </authorList>
    </citation>
    <scope>NUCLEOTIDE SEQUENCE [LARGE SCALE GENOMIC DNA]</scope>
    <source>
        <strain evidence="10 11">FT92W</strain>
    </source>
</reference>
<dbReference type="GO" id="GO:0003856">
    <property type="term" value="F:3-dehydroquinate synthase activity"/>
    <property type="evidence" value="ECO:0007669"/>
    <property type="project" value="TreeGrafter"/>
</dbReference>